<sequence length="401" mass="44295">MEYAGMNLNNLKNSNRTEILRLLNNRGSMARKDIAGELGLTPAAVTQICGDLLKEGILREMGEMNEEKRVGRKKILVGIDETYAATGGITIEGGETFLSVSTLRGKLLCGTVIATDDREAPEVFLARCAGELKRLLKKANMEHVLGVGVSIPGAVRRKDGTSLLAIRVWKDEVPVRRILEKLLDVPVIVENNVKAFAEAELTFGVGRQADNLLFVKWGPGVGSAIAIDSGIYDNRKGRASELGHVVADKNGKLCTCGKRGCLETLVSASGITEQVKAVCTKESMPELWKWCGGDPEKITETSIREWSAVDDPELYRIFDRVLECFTRNIANAATVLAPDNVIYYGDMFEIPYFREHFVQAYRENDAQYRDGFLVHSELSGRIRYIGALAIVFNEKFLNTSV</sequence>
<keyword evidence="4" id="KW-0808">Transferase</keyword>
<dbReference type="Pfam" id="PF00480">
    <property type="entry name" value="ROK"/>
    <property type="match status" value="1"/>
</dbReference>
<dbReference type="EMBL" id="FOZC01000002">
    <property type="protein sequence ID" value="SFR66889.1"/>
    <property type="molecule type" value="Genomic_DNA"/>
</dbReference>
<evidence type="ECO:0000313" key="4">
    <source>
        <dbReference type="EMBL" id="SFR66889.1"/>
    </source>
</evidence>
<name>A0A1I6IJP5_9FIRM</name>
<keyword evidence="4" id="KW-0418">Kinase</keyword>
<organism evidence="4 5">
    <name type="scientific">[Clostridium] aminophilum</name>
    <dbReference type="NCBI Taxonomy" id="1526"/>
    <lineage>
        <taxon>Bacteria</taxon>
        <taxon>Bacillati</taxon>
        <taxon>Bacillota</taxon>
        <taxon>Clostridia</taxon>
        <taxon>Lachnospirales</taxon>
        <taxon>Lachnospiraceae</taxon>
    </lineage>
</organism>
<dbReference type="PANTHER" id="PTHR18964:SF149">
    <property type="entry name" value="BIFUNCTIONAL UDP-N-ACETYLGLUCOSAMINE 2-EPIMERASE_N-ACETYLMANNOSAMINE KINASE"/>
    <property type="match status" value="1"/>
</dbReference>
<dbReference type="GO" id="GO:0042732">
    <property type="term" value="P:D-xylose metabolic process"/>
    <property type="evidence" value="ECO:0007669"/>
    <property type="project" value="UniProtKB-KW"/>
</dbReference>
<evidence type="ECO:0000256" key="3">
    <source>
        <dbReference type="ARBA" id="ARBA00022629"/>
    </source>
</evidence>
<dbReference type="InterPro" id="IPR036388">
    <property type="entry name" value="WH-like_DNA-bd_sf"/>
</dbReference>
<dbReference type="SUPFAM" id="SSF46785">
    <property type="entry name" value="Winged helix' DNA-binding domain"/>
    <property type="match status" value="1"/>
</dbReference>
<dbReference type="PANTHER" id="PTHR18964">
    <property type="entry name" value="ROK (REPRESSOR, ORF, KINASE) FAMILY"/>
    <property type="match status" value="1"/>
</dbReference>
<dbReference type="Gene3D" id="3.30.420.40">
    <property type="match status" value="2"/>
</dbReference>
<dbReference type="InterPro" id="IPR000600">
    <property type="entry name" value="ROK"/>
</dbReference>
<keyword evidence="3" id="KW-0119">Carbohydrate metabolism</keyword>
<dbReference type="GO" id="GO:0016301">
    <property type="term" value="F:kinase activity"/>
    <property type="evidence" value="ECO:0007669"/>
    <property type="project" value="UniProtKB-KW"/>
</dbReference>
<dbReference type="SUPFAM" id="SSF53067">
    <property type="entry name" value="Actin-like ATPase domain"/>
    <property type="match status" value="1"/>
</dbReference>
<comment type="function">
    <text evidence="1">Transcriptional repressor of xylose-utilizing enzymes.</text>
</comment>
<dbReference type="InterPro" id="IPR036390">
    <property type="entry name" value="WH_DNA-bd_sf"/>
</dbReference>
<keyword evidence="3" id="KW-0859">Xylose metabolism</keyword>
<protein>
    <submittedName>
        <fullName evidence="4">Sugar kinase of the NBD/HSP70 family, may contain an N-terminal HTH domain</fullName>
    </submittedName>
</protein>
<gene>
    <name evidence="4" type="ORF">SAMN02910262_00441</name>
</gene>
<evidence type="ECO:0000256" key="2">
    <source>
        <dbReference type="ARBA" id="ARBA00006479"/>
    </source>
</evidence>
<comment type="similarity">
    <text evidence="2">Belongs to the ROK (NagC/XylR) family.</text>
</comment>
<accession>A0A1I6IJP5</accession>
<dbReference type="InterPro" id="IPR043129">
    <property type="entry name" value="ATPase_NBD"/>
</dbReference>
<proteinExistence type="inferred from homology"/>
<dbReference type="Pfam" id="PF13412">
    <property type="entry name" value="HTH_24"/>
    <property type="match status" value="1"/>
</dbReference>
<dbReference type="Gene3D" id="1.10.10.10">
    <property type="entry name" value="Winged helix-like DNA-binding domain superfamily/Winged helix DNA-binding domain"/>
    <property type="match status" value="1"/>
</dbReference>
<dbReference type="RefSeq" id="WP_031471414.1">
    <property type="nucleotide sequence ID" value="NZ_FOZC01000002.1"/>
</dbReference>
<dbReference type="AlphaFoldDB" id="A0A1I6IJP5"/>
<dbReference type="Proteomes" id="UP000214760">
    <property type="component" value="Unassembled WGS sequence"/>
</dbReference>
<evidence type="ECO:0000313" key="5">
    <source>
        <dbReference type="Proteomes" id="UP000214760"/>
    </source>
</evidence>
<evidence type="ECO:0000256" key="1">
    <source>
        <dbReference type="ARBA" id="ARBA00002486"/>
    </source>
</evidence>
<reference evidence="4 5" key="1">
    <citation type="submission" date="2016-10" db="EMBL/GenBank/DDBJ databases">
        <authorList>
            <person name="de Groot N.N."/>
        </authorList>
    </citation>
    <scope>NUCLEOTIDE SEQUENCE [LARGE SCALE GENOMIC DNA]</scope>
    <source>
        <strain evidence="4 5">F</strain>
    </source>
</reference>